<sequence length="881" mass="96114">MSSETPHGPRVDRSWIGGHNIQIGDTTGGVTIMLERPLFRLELLRPTDSAELPEQVRHQPSYLLHPGNQVVPYRPPDPDLARLAAWRDGPEQLSVLLLHGPGGQGKTRTAQHFASRAAADGWSVAQARDLTTTAPPLPPAPGPPAERLLIVVDYAERWRYPSLLELLHSTRTAGRAQVVRVLLLARSDRHLWDQLEAELDGLNIAFAAPIALAGFAPPSRETLFIEAAAAFARALDLPDPSPPVPDDLADPSYSSPLTLHMAALAAVVAVGNNDERPSDITRYLLLHEQRRWNASADADTMRALVVLATLFGPYRTRDSARALLLDTGAADGPAEADQVLKAHRILYPYDRHLAPLRPDRFAEDFLGWHLDRDQDAVEDLAVLLTEDSGILQDGDIRQALIVLANAARHQAVRDLLDRVVNLRLDLASMPPAVVLAVAEHLPILTVLRTIALGARSPELAYARLRLVQRVVDAVPATGAPTTEIASLRMLGDGLLECGEHARAADVLGKAVRLAREHLGDPEIVTPADLADLLNLYARAVESGGGERVLLMAEAVRLLRSHPAEGTTTQERDLLAKTLCNHSTALSIAGELGEALTLAEEGEAQYRELAALNPDFKPMLVRSRARIASLLHDLGRFGEAVRIGRRAADDQRKLFADAPEVHRSDLASTLHNLALSLDGAGRPEPAALALAEAAEHYRHLTQHLPLRFLDEFSGCLFALAGVLEKLDRMSELIRVRRELMVTERQLFELGLSQDRRRLTITMLLLGRNLEETEEYRPAVTVLTAALDLVHGLPDPYPDRLAELEAQVLICLSRAQDALGDQDAAGRAARKAVRMFRVLAEDSAEAADWLGPALAQLVCCLPEDDPEHLAVQAELEQISAGAE</sequence>
<dbReference type="Gene3D" id="1.25.40.10">
    <property type="entry name" value="Tetratricopeptide repeat domain"/>
    <property type="match status" value="1"/>
</dbReference>
<protein>
    <submittedName>
        <fullName evidence="1">Tetratricopeptide repeat protein</fullName>
    </submittedName>
</protein>
<comment type="caution">
    <text evidence="1">The sequence shown here is derived from an EMBL/GenBank/DDBJ whole genome shotgun (WGS) entry which is preliminary data.</text>
</comment>
<dbReference type="SUPFAM" id="SSF48452">
    <property type="entry name" value="TPR-like"/>
    <property type="match status" value="2"/>
</dbReference>
<proteinExistence type="predicted"/>
<dbReference type="RefSeq" id="WP_380533432.1">
    <property type="nucleotide sequence ID" value="NZ_JBHFAB010000004.1"/>
</dbReference>
<gene>
    <name evidence="1" type="ORF">ACEZDE_06510</name>
</gene>
<accession>A0ABV6VRB4</accession>
<reference evidence="1 2" key="1">
    <citation type="submission" date="2024-09" db="EMBL/GenBank/DDBJ databases">
        <authorList>
            <person name="Lee S.D."/>
        </authorList>
    </citation>
    <scope>NUCLEOTIDE SEQUENCE [LARGE SCALE GENOMIC DNA]</scope>
    <source>
        <strain evidence="1 2">N8-3</strain>
    </source>
</reference>
<dbReference type="EMBL" id="JBHFAB010000004">
    <property type="protein sequence ID" value="MFC1416294.1"/>
    <property type="molecule type" value="Genomic_DNA"/>
</dbReference>
<dbReference type="InterPro" id="IPR011990">
    <property type="entry name" value="TPR-like_helical_dom_sf"/>
</dbReference>
<organism evidence="1 2">
    <name type="scientific">Streptacidiphilus cavernicola</name>
    <dbReference type="NCBI Taxonomy" id="3342716"/>
    <lineage>
        <taxon>Bacteria</taxon>
        <taxon>Bacillati</taxon>
        <taxon>Actinomycetota</taxon>
        <taxon>Actinomycetes</taxon>
        <taxon>Kitasatosporales</taxon>
        <taxon>Streptomycetaceae</taxon>
        <taxon>Streptacidiphilus</taxon>
    </lineage>
</organism>
<name>A0ABV6VRB4_9ACTN</name>
<evidence type="ECO:0000313" key="2">
    <source>
        <dbReference type="Proteomes" id="UP001592531"/>
    </source>
</evidence>
<dbReference type="Proteomes" id="UP001592531">
    <property type="component" value="Unassembled WGS sequence"/>
</dbReference>
<evidence type="ECO:0000313" key="1">
    <source>
        <dbReference type="EMBL" id="MFC1416294.1"/>
    </source>
</evidence>
<keyword evidence="2" id="KW-1185">Reference proteome</keyword>